<dbReference type="SUPFAM" id="SSF53850">
    <property type="entry name" value="Periplasmic binding protein-like II"/>
    <property type="match status" value="1"/>
</dbReference>
<feature type="chain" id="PRO_5038467467" evidence="6">
    <location>
        <begin position="20"/>
        <end position="353"/>
    </location>
</feature>
<organism evidence="7 8">
    <name type="scientific">Lawsonibacter faecis</name>
    <dbReference type="NCBI Taxonomy" id="2763052"/>
    <lineage>
        <taxon>Bacteria</taxon>
        <taxon>Bacillati</taxon>
        <taxon>Bacillota</taxon>
        <taxon>Clostridia</taxon>
        <taxon>Eubacteriales</taxon>
        <taxon>Oscillospiraceae</taxon>
        <taxon>Lawsonibacter</taxon>
    </lineage>
</organism>
<accession>A0A8J6JNL0</accession>
<evidence type="ECO:0000256" key="2">
    <source>
        <dbReference type="ARBA" id="ARBA00022448"/>
    </source>
</evidence>
<gene>
    <name evidence="7" type="ORF">H8S62_14820</name>
</gene>
<dbReference type="GO" id="GO:0015846">
    <property type="term" value="P:polyamine transport"/>
    <property type="evidence" value="ECO:0007669"/>
    <property type="project" value="InterPro"/>
</dbReference>
<sequence>MKKTLAMILSVATALALMAGCTGGGVGGDTASAGEVNVYNWGEYIDESIFADFTAQTGIKVNYNVYPDNESLYSTLKGGGAEYDVIIPSDYMISRMIEEDMLEKLDFNNIPNFSDIDPSLKDPDYDPTNEYSVPYMWGTVGIIYNTAKIDKPVTGWSSLFDSDYKGQILMFDNSRDGIGIALKYLGYSYNTTDEAQIQEAVDLLIEQQSYLQGYVMDQIFDKLEGGEAAIGPYYAGDFITMHESNPDLAWCLPEEGSNIFVDAMCIPKGAANKTNAEAFINFMCTTDAGLANCKAIGYSTPLLSVKDALPDEVKNDPVAYPSAEALARCESFTNLPENILALYDSEWLRLKTQ</sequence>
<dbReference type="InterPro" id="IPR006059">
    <property type="entry name" value="SBP"/>
</dbReference>
<evidence type="ECO:0000313" key="8">
    <source>
        <dbReference type="Proteomes" id="UP000607645"/>
    </source>
</evidence>
<comment type="caution">
    <text evidence="7">The sequence shown here is derived from an EMBL/GenBank/DDBJ whole genome shotgun (WGS) entry which is preliminary data.</text>
</comment>
<keyword evidence="2" id="KW-0813">Transport</keyword>
<protein>
    <submittedName>
        <fullName evidence="7">Spermidine/putrescine ABC transporter substrate-binding protein</fullName>
    </submittedName>
</protein>
<dbReference type="InterPro" id="IPR001188">
    <property type="entry name" value="Sperm_putr-bd"/>
</dbReference>
<keyword evidence="8" id="KW-1185">Reference proteome</keyword>
<dbReference type="EMBL" id="JACOPQ010000013">
    <property type="protein sequence ID" value="MBC5738284.1"/>
    <property type="molecule type" value="Genomic_DNA"/>
</dbReference>
<dbReference type="PROSITE" id="PS51257">
    <property type="entry name" value="PROKAR_LIPOPROTEIN"/>
    <property type="match status" value="1"/>
</dbReference>
<evidence type="ECO:0000256" key="4">
    <source>
        <dbReference type="ARBA" id="ARBA00022764"/>
    </source>
</evidence>
<evidence type="ECO:0000256" key="6">
    <source>
        <dbReference type="SAM" id="SignalP"/>
    </source>
</evidence>
<dbReference type="PIRSF" id="PIRSF019574">
    <property type="entry name" value="Periplasmic_polyamine_BP"/>
    <property type="match status" value="1"/>
</dbReference>
<dbReference type="AlphaFoldDB" id="A0A8J6JNL0"/>
<keyword evidence="3 6" id="KW-0732">Signal</keyword>
<dbReference type="PANTHER" id="PTHR30222:SF17">
    <property type="entry name" value="SPERMIDINE_PUTRESCINE-BINDING PERIPLASMIC PROTEIN"/>
    <property type="match status" value="1"/>
</dbReference>
<dbReference type="PANTHER" id="PTHR30222">
    <property type="entry name" value="SPERMIDINE/PUTRESCINE-BINDING PERIPLASMIC PROTEIN"/>
    <property type="match status" value="1"/>
</dbReference>
<dbReference type="Proteomes" id="UP000607645">
    <property type="component" value="Unassembled WGS sequence"/>
</dbReference>
<dbReference type="PRINTS" id="PR00909">
    <property type="entry name" value="SPERMDNBNDNG"/>
</dbReference>
<dbReference type="CDD" id="cd13590">
    <property type="entry name" value="PBP2_PotD_PotF_like"/>
    <property type="match status" value="1"/>
</dbReference>
<dbReference type="Gene3D" id="3.40.190.10">
    <property type="entry name" value="Periplasmic binding protein-like II"/>
    <property type="match status" value="2"/>
</dbReference>
<dbReference type="GO" id="GO:0019808">
    <property type="term" value="F:polyamine binding"/>
    <property type="evidence" value="ECO:0007669"/>
    <property type="project" value="InterPro"/>
</dbReference>
<proteinExistence type="predicted"/>
<dbReference type="GO" id="GO:0042597">
    <property type="term" value="C:periplasmic space"/>
    <property type="evidence" value="ECO:0007669"/>
    <property type="project" value="UniProtKB-SubCell"/>
</dbReference>
<feature type="signal peptide" evidence="6">
    <location>
        <begin position="1"/>
        <end position="19"/>
    </location>
</feature>
<name>A0A8J6JNL0_9FIRM</name>
<evidence type="ECO:0000256" key="5">
    <source>
        <dbReference type="PIRSR" id="PIRSR019574-1"/>
    </source>
</evidence>
<evidence type="ECO:0000313" key="7">
    <source>
        <dbReference type="EMBL" id="MBC5738284.1"/>
    </source>
</evidence>
<keyword evidence="4" id="KW-0574">Periplasm</keyword>
<comment type="subcellular location">
    <subcellularLocation>
        <location evidence="1">Periplasm</location>
    </subcellularLocation>
</comment>
<dbReference type="Pfam" id="PF13416">
    <property type="entry name" value="SBP_bac_8"/>
    <property type="match status" value="1"/>
</dbReference>
<evidence type="ECO:0000256" key="3">
    <source>
        <dbReference type="ARBA" id="ARBA00022729"/>
    </source>
</evidence>
<feature type="binding site" evidence="5">
    <location>
        <position position="91"/>
    </location>
    <ligand>
        <name>spermidine</name>
        <dbReference type="ChEBI" id="CHEBI:57834"/>
    </ligand>
</feature>
<reference evidence="7" key="1">
    <citation type="submission" date="2020-08" db="EMBL/GenBank/DDBJ databases">
        <title>Genome public.</title>
        <authorList>
            <person name="Liu C."/>
            <person name="Sun Q."/>
        </authorList>
    </citation>
    <scope>NUCLEOTIDE SEQUENCE</scope>
    <source>
        <strain evidence="7">NSJ-52</strain>
    </source>
</reference>
<evidence type="ECO:0000256" key="1">
    <source>
        <dbReference type="ARBA" id="ARBA00004418"/>
    </source>
</evidence>
<feature type="binding site" evidence="5">
    <location>
        <position position="43"/>
    </location>
    <ligand>
        <name>spermidine</name>
        <dbReference type="ChEBI" id="CHEBI:57834"/>
    </ligand>
</feature>